<feature type="binding site" evidence="12">
    <location>
        <position position="251"/>
    </location>
    <ligand>
        <name>phosphate</name>
        <dbReference type="ChEBI" id="CHEBI:43474"/>
    </ligand>
</feature>
<feature type="binding site" evidence="12">
    <location>
        <position position="64"/>
    </location>
    <ligand>
        <name>phosphate</name>
        <dbReference type="ChEBI" id="CHEBI:43474"/>
    </ligand>
</feature>
<dbReference type="InterPro" id="IPR011270">
    <property type="entry name" value="Pur_Nuc_Pase_Ino/Guo-sp"/>
</dbReference>
<evidence type="ECO:0000256" key="7">
    <source>
        <dbReference type="ARBA" id="ARBA00023918"/>
    </source>
</evidence>
<evidence type="ECO:0000256" key="10">
    <source>
        <dbReference type="ARBA" id="ARBA00023970"/>
    </source>
</evidence>
<feature type="binding site" evidence="12">
    <location>
        <position position="147"/>
    </location>
    <ligand>
        <name>phosphate</name>
        <dbReference type="ChEBI" id="CHEBI:43474"/>
    </ligand>
</feature>
<dbReference type="InterPro" id="IPR035994">
    <property type="entry name" value="Nucleoside_phosphorylase_sf"/>
</dbReference>
<keyword evidence="5 11" id="KW-0328">Glycosyltransferase</keyword>
<evidence type="ECO:0000259" key="14">
    <source>
        <dbReference type="Pfam" id="PF01048"/>
    </source>
</evidence>
<dbReference type="SUPFAM" id="SSF53167">
    <property type="entry name" value="Purine and uridine phosphorylases"/>
    <property type="match status" value="1"/>
</dbReference>
<proteinExistence type="inferred from homology"/>
<feature type="domain" description="Nucleoside phosphorylase" evidence="14">
    <location>
        <begin position="57"/>
        <end position="309"/>
    </location>
</feature>
<sequence>MTNSTNGNVANGANGANGANDRRSRSPNSPKPEELYSYDLIQTIADHLLERTKFRPKIGIICGSGLGTLAESITCKDIFDYEDIPCFPSTTVEGHAGRMVFGLLNDIPVMCMQGRFHYYEGHTLETCSMPIRVMKLTGVTHLIVTNAAGGLNPIYKVGDLVIIKDHLNLMGMAGLNPLLGPNDPRFGPRFPAMNNAYNPEMRVVAKKIANTMGISNEIHEGVYTCLAGPNYETPAELRALKTLGVDAVGMSTVHEVVTAKHCNLSVFAISLITNKCIFDYDNPDEACHAEVVEVGKIRQSVLCELVARMAAEITKE</sequence>
<evidence type="ECO:0000256" key="11">
    <source>
        <dbReference type="PIRNR" id="PIRNR000477"/>
    </source>
</evidence>
<evidence type="ECO:0000256" key="8">
    <source>
        <dbReference type="ARBA" id="ARBA00023929"/>
    </source>
</evidence>
<feature type="binding site" evidence="12">
    <location>
        <position position="95"/>
    </location>
    <ligand>
        <name>phosphate</name>
        <dbReference type="ChEBI" id="CHEBI:43474"/>
    </ligand>
</feature>
<evidence type="ECO:0000256" key="4">
    <source>
        <dbReference type="ARBA" id="ARBA00013834"/>
    </source>
</evidence>
<comment type="pathway">
    <text evidence="1 11">Purine metabolism; purine nucleoside salvage.</text>
</comment>
<accession>A0A1L8DXT7</accession>
<evidence type="ECO:0000256" key="1">
    <source>
        <dbReference type="ARBA" id="ARBA00005058"/>
    </source>
</evidence>
<comment type="catalytic activity">
    <reaction evidence="8">
        <text>2'-deoxyguanosine + phosphate = 2-deoxy-alpha-D-ribose 1-phosphate + guanine</text>
        <dbReference type="Rhea" id="RHEA:27738"/>
        <dbReference type="ChEBI" id="CHEBI:16235"/>
        <dbReference type="ChEBI" id="CHEBI:17172"/>
        <dbReference type="ChEBI" id="CHEBI:43474"/>
        <dbReference type="ChEBI" id="CHEBI:57259"/>
        <dbReference type="EC" id="2.4.2.1"/>
    </reaction>
</comment>
<comment type="catalytic activity">
    <reaction evidence="7">
        <text>inosine + phosphate = alpha-D-ribose 1-phosphate + hypoxanthine</text>
        <dbReference type="Rhea" id="RHEA:27646"/>
        <dbReference type="ChEBI" id="CHEBI:17368"/>
        <dbReference type="ChEBI" id="CHEBI:17596"/>
        <dbReference type="ChEBI" id="CHEBI:43474"/>
        <dbReference type="ChEBI" id="CHEBI:57720"/>
        <dbReference type="EC" id="2.4.2.1"/>
    </reaction>
</comment>
<dbReference type="PIRSF" id="PIRSF000477">
    <property type="entry name" value="PurNPase"/>
    <property type="match status" value="1"/>
</dbReference>
<dbReference type="FunFam" id="3.40.50.1580:FF:000004">
    <property type="entry name" value="Purine nucleoside phosphorylase"/>
    <property type="match status" value="1"/>
</dbReference>
<evidence type="ECO:0000313" key="15">
    <source>
        <dbReference type="EMBL" id="JAV11202.1"/>
    </source>
</evidence>
<evidence type="ECO:0000256" key="13">
    <source>
        <dbReference type="SAM" id="MobiDB-lite"/>
    </source>
</evidence>
<dbReference type="CDD" id="cd09009">
    <property type="entry name" value="PNP-EcPNPII_like"/>
    <property type="match status" value="1"/>
</dbReference>
<dbReference type="GO" id="GO:0004731">
    <property type="term" value="F:purine-nucleoside phosphorylase activity"/>
    <property type="evidence" value="ECO:0007669"/>
    <property type="project" value="UniProtKB-EC"/>
</dbReference>
<dbReference type="NCBIfam" id="TIGR01697">
    <property type="entry name" value="PNPH-PUNA-XAPA"/>
    <property type="match status" value="1"/>
</dbReference>
<evidence type="ECO:0000256" key="6">
    <source>
        <dbReference type="ARBA" id="ARBA00022679"/>
    </source>
</evidence>
<dbReference type="InterPro" id="IPR011268">
    <property type="entry name" value="Purine_phosphorylase"/>
</dbReference>
<feature type="region of interest" description="Disordered" evidence="13">
    <location>
        <begin position="1"/>
        <end position="33"/>
    </location>
</feature>
<dbReference type="EMBL" id="GFDF01002882">
    <property type="protein sequence ID" value="JAV11202.1"/>
    <property type="molecule type" value="Transcribed_RNA"/>
</dbReference>
<evidence type="ECO:0000256" key="9">
    <source>
        <dbReference type="ARBA" id="ARBA00023950"/>
    </source>
</evidence>
<name>A0A1L8DXT7_9DIPT</name>
<dbReference type="Pfam" id="PF01048">
    <property type="entry name" value="PNP_UDP_1"/>
    <property type="match status" value="1"/>
</dbReference>
<comment type="similarity">
    <text evidence="2 11">Belongs to the PNP/MTAP phosphorylase family.</text>
</comment>
<dbReference type="Gene3D" id="3.40.50.1580">
    <property type="entry name" value="Nucleoside phosphorylase domain"/>
    <property type="match status" value="1"/>
</dbReference>
<dbReference type="GO" id="GO:0009116">
    <property type="term" value="P:nucleoside metabolic process"/>
    <property type="evidence" value="ECO:0007669"/>
    <property type="project" value="InterPro"/>
</dbReference>
<evidence type="ECO:0000256" key="5">
    <source>
        <dbReference type="ARBA" id="ARBA00022676"/>
    </source>
</evidence>
<evidence type="ECO:0000256" key="3">
    <source>
        <dbReference type="ARBA" id="ARBA00011886"/>
    </source>
</evidence>
<dbReference type="GO" id="GO:0005737">
    <property type="term" value="C:cytoplasm"/>
    <property type="evidence" value="ECO:0007669"/>
    <property type="project" value="TreeGrafter"/>
</dbReference>
<organism evidence="15">
    <name type="scientific">Nyssomyia neivai</name>
    <dbReference type="NCBI Taxonomy" id="330878"/>
    <lineage>
        <taxon>Eukaryota</taxon>
        <taxon>Metazoa</taxon>
        <taxon>Ecdysozoa</taxon>
        <taxon>Arthropoda</taxon>
        <taxon>Hexapoda</taxon>
        <taxon>Insecta</taxon>
        <taxon>Pterygota</taxon>
        <taxon>Neoptera</taxon>
        <taxon>Endopterygota</taxon>
        <taxon>Diptera</taxon>
        <taxon>Nematocera</taxon>
        <taxon>Psychodoidea</taxon>
        <taxon>Psychodidae</taxon>
        <taxon>Nyssomyia</taxon>
    </lineage>
</organism>
<feature type="binding site" evidence="12">
    <location>
        <position position="274"/>
    </location>
    <ligand>
        <name>a purine D-ribonucleoside</name>
        <dbReference type="ChEBI" id="CHEBI:142355"/>
    </ligand>
</feature>
<dbReference type="NCBIfam" id="NF006054">
    <property type="entry name" value="PRK08202.1"/>
    <property type="match status" value="1"/>
</dbReference>
<dbReference type="GO" id="GO:0047975">
    <property type="term" value="F:guanosine phosphorylase activity"/>
    <property type="evidence" value="ECO:0007669"/>
    <property type="project" value="RHEA"/>
</dbReference>
<protein>
    <recommendedName>
        <fullName evidence="4 11">Purine nucleoside phosphorylase</fullName>
        <ecNumber evidence="3 11">2.4.2.1</ecNumber>
    </recommendedName>
    <alternativeName>
        <fullName evidence="11">Inosine-guanosine phosphorylase</fullName>
    </alternativeName>
</protein>
<dbReference type="PANTHER" id="PTHR11904">
    <property type="entry name" value="METHYLTHIOADENOSINE/PURINE NUCLEOSIDE PHOSPHORYLASE"/>
    <property type="match status" value="1"/>
</dbReference>
<comment type="function">
    <text evidence="11">The purine nucleoside phosphorylases catalyze the phosphorolytic breakdown of the N-glycosidic bond in the beta-(deoxy)ribonucleoside molecules, with the formation of the corresponding free purine bases and pentose-1-phosphate.</text>
</comment>
<feature type="binding site" evidence="12">
    <location>
        <position position="232"/>
    </location>
    <ligand>
        <name>a purine D-ribonucleoside</name>
        <dbReference type="ChEBI" id="CHEBI:142355"/>
    </ligand>
</feature>
<keyword evidence="6 11" id="KW-0808">Transferase</keyword>
<comment type="catalytic activity">
    <reaction evidence="10">
        <text>guanosine + phosphate = alpha-D-ribose 1-phosphate + guanine</text>
        <dbReference type="Rhea" id="RHEA:13233"/>
        <dbReference type="ChEBI" id="CHEBI:16235"/>
        <dbReference type="ChEBI" id="CHEBI:16750"/>
        <dbReference type="ChEBI" id="CHEBI:43474"/>
        <dbReference type="ChEBI" id="CHEBI:57720"/>
        <dbReference type="EC" id="2.4.2.1"/>
    </reaction>
</comment>
<evidence type="ECO:0000256" key="2">
    <source>
        <dbReference type="ARBA" id="ARBA00006751"/>
    </source>
</evidence>
<feature type="binding site" evidence="12">
    <location>
        <begin position="115"/>
        <end position="117"/>
    </location>
    <ligand>
        <name>phosphate</name>
        <dbReference type="ChEBI" id="CHEBI:43474"/>
    </ligand>
</feature>
<reference evidence="15" key="1">
    <citation type="submission" date="2016-12" db="EMBL/GenBank/DDBJ databases">
        <title>An insight into the sialome and mialome of the sand fly, Nyssomyia neivai.</title>
        <authorList>
            <person name="Sebastian V."/>
            <person name="Goulart T.M."/>
            <person name="Oliveira W."/>
            <person name="Calvo E."/>
            <person name="Oliveira L.F."/>
            <person name="Pinto M.C."/>
            <person name="Rosselino A.M."/>
            <person name="Ribeiro J.M."/>
        </authorList>
    </citation>
    <scope>NUCLEOTIDE SEQUENCE</scope>
</reference>
<feature type="compositionally biased region" description="Low complexity" evidence="13">
    <location>
        <begin position="1"/>
        <end position="19"/>
    </location>
</feature>
<evidence type="ECO:0000256" key="12">
    <source>
        <dbReference type="PIRSR" id="PIRSR000477-2"/>
    </source>
</evidence>
<comment type="catalytic activity">
    <reaction evidence="9">
        <text>2'-deoxyinosine + phosphate = 2-deoxy-alpha-D-ribose 1-phosphate + hypoxanthine</text>
        <dbReference type="Rhea" id="RHEA:27750"/>
        <dbReference type="ChEBI" id="CHEBI:17368"/>
        <dbReference type="ChEBI" id="CHEBI:28997"/>
        <dbReference type="ChEBI" id="CHEBI:43474"/>
        <dbReference type="ChEBI" id="CHEBI:57259"/>
        <dbReference type="EC" id="2.4.2.1"/>
    </reaction>
</comment>
<dbReference type="PANTHER" id="PTHR11904:SF9">
    <property type="entry name" value="PURINE NUCLEOSIDE PHOSPHORYLASE-RELATED"/>
    <property type="match status" value="1"/>
</dbReference>
<dbReference type="InterPro" id="IPR000845">
    <property type="entry name" value="Nucleoside_phosphorylase_d"/>
</dbReference>
<dbReference type="UniPathway" id="UPA00606"/>
<dbReference type="EC" id="2.4.2.1" evidence="3 11"/>
<dbReference type="AlphaFoldDB" id="A0A1L8DXT7"/>
<dbReference type="NCBIfam" id="TIGR01700">
    <property type="entry name" value="PNPH"/>
    <property type="match status" value="1"/>
</dbReference>